<dbReference type="PANTHER" id="PTHR33529:SF7">
    <property type="entry name" value="LIPOPOLYSACCHARIDE EXPORT SYSTEM PERMEASE PROTEIN LPTF"/>
    <property type="match status" value="1"/>
</dbReference>
<dbReference type="InterPro" id="IPR005495">
    <property type="entry name" value="LptG/LptF_permease"/>
</dbReference>
<keyword evidence="3" id="KW-0813">Transport</keyword>
<feature type="transmembrane region" description="Helical" evidence="9">
    <location>
        <begin position="309"/>
        <end position="326"/>
    </location>
</feature>
<keyword evidence="7 9" id="KW-1133">Transmembrane helix</keyword>
<keyword evidence="11" id="KW-1185">Reference proteome</keyword>
<evidence type="ECO:0000256" key="9">
    <source>
        <dbReference type="SAM" id="Phobius"/>
    </source>
</evidence>
<dbReference type="GO" id="GO:0055085">
    <property type="term" value="P:transmembrane transport"/>
    <property type="evidence" value="ECO:0007669"/>
    <property type="project" value="InterPro"/>
</dbReference>
<evidence type="ECO:0000256" key="1">
    <source>
        <dbReference type="ARBA" id="ARBA00004429"/>
    </source>
</evidence>
<evidence type="ECO:0000256" key="5">
    <source>
        <dbReference type="ARBA" id="ARBA00022519"/>
    </source>
</evidence>
<proteinExistence type="predicted"/>
<dbReference type="EMBL" id="VLTJ01000041">
    <property type="protein sequence ID" value="TSH89381.1"/>
    <property type="molecule type" value="Genomic_DNA"/>
</dbReference>
<keyword evidence="4" id="KW-1003">Cell membrane</keyword>
<dbReference type="AlphaFoldDB" id="A0A556A934"/>
<dbReference type="Proteomes" id="UP000318405">
    <property type="component" value="Unassembled WGS sequence"/>
</dbReference>
<evidence type="ECO:0000256" key="3">
    <source>
        <dbReference type="ARBA" id="ARBA00022448"/>
    </source>
</evidence>
<evidence type="ECO:0000313" key="11">
    <source>
        <dbReference type="Proteomes" id="UP000318405"/>
    </source>
</evidence>
<evidence type="ECO:0000256" key="8">
    <source>
        <dbReference type="ARBA" id="ARBA00023136"/>
    </source>
</evidence>
<feature type="transmembrane region" description="Helical" evidence="9">
    <location>
        <begin position="12"/>
        <end position="36"/>
    </location>
</feature>
<dbReference type="NCBIfam" id="TIGR04407">
    <property type="entry name" value="LptF_YjgP"/>
    <property type="match status" value="1"/>
</dbReference>
<protein>
    <recommendedName>
        <fullName evidence="2">Lipopolysaccharide export system permease protein LptF</fullName>
    </recommendedName>
</protein>
<feature type="transmembrane region" description="Helical" evidence="9">
    <location>
        <begin position="48"/>
        <end position="77"/>
    </location>
</feature>
<keyword evidence="6 9" id="KW-0812">Transmembrane</keyword>
<dbReference type="RefSeq" id="WP_143950785.1">
    <property type="nucleotide sequence ID" value="NZ_BAABMB010000005.1"/>
</dbReference>
<dbReference type="Pfam" id="PF03739">
    <property type="entry name" value="LptF_LptG"/>
    <property type="match status" value="1"/>
</dbReference>
<organism evidence="10 11">
    <name type="scientific">Verticiella sediminum</name>
    <dbReference type="NCBI Taxonomy" id="1247510"/>
    <lineage>
        <taxon>Bacteria</taxon>
        <taxon>Pseudomonadati</taxon>
        <taxon>Pseudomonadota</taxon>
        <taxon>Betaproteobacteria</taxon>
        <taxon>Burkholderiales</taxon>
        <taxon>Alcaligenaceae</taxon>
        <taxon>Verticiella</taxon>
    </lineage>
</organism>
<evidence type="ECO:0000313" key="10">
    <source>
        <dbReference type="EMBL" id="TSH89381.1"/>
    </source>
</evidence>
<name>A0A556A934_9BURK</name>
<comment type="subcellular location">
    <subcellularLocation>
        <location evidence="1">Cell inner membrane</location>
        <topology evidence="1">Multi-pass membrane protein</topology>
    </subcellularLocation>
</comment>
<dbReference type="GO" id="GO:0015920">
    <property type="term" value="P:lipopolysaccharide transport"/>
    <property type="evidence" value="ECO:0007669"/>
    <property type="project" value="TreeGrafter"/>
</dbReference>
<evidence type="ECO:0000256" key="4">
    <source>
        <dbReference type="ARBA" id="ARBA00022475"/>
    </source>
</evidence>
<dbReference type="PANTHER" id="PTHR33529">
    <property type="entry name" value="SLR0882 PROTEIN-RELATED"/>
    <property type="match status" value="1"/>
</dbReference>
<feature type="transmembrane region" description="Helical" evidence="9">
    <location>
        <begin position="338"/>
        <end position="356"/>
    </location>
</feature>
<dbReference type="GO" id="GO:0043190">
    <property type="term" value="C:ATP-binding cassette (ABC) transporter complex"/>
    <property type="evidence" value="ECO:0007669"/>
    <property type="project" value="InterPro"/>
</dbReference>
<sequence>MSLFQRSVVGELSSHAGVVFSTLVVVWLSVLLVRLLGDAAAGSIGADVVLGLAAFSTITALPTVITVAVFIAILTAVGRSYRESEMVVWFASGLSLASWVRPVLRFAVPAVVCVALLTLLVAPWAYRQIGEYRVRFEQRSDLSRVIVGQFGETSGGSRVFVAEAPEDPNDELGGVFVRELNEERGRISVVTSNGARVQVMDNGDRFLVLDQGQRYDVQPGSLETQLVHFERYGVRLERNDDTDAAAAARAEAESIVKARPTSLLLKDGDARAAGEMLWRLSLPLVVLNLALIALPLGAVNPRLGRSGDLLMAGLIAMLYLNVLNLLRSWVAAGNIPFVLGFIPLHVVVALFGLWLLRRKLVVRMPRKPRA</sequence>
<evidence type="ECO:0000256" key="7">
    <source>
        <dbReference type="ARBA" id="ARBA00022989"/>
    </source>
</evidence>
<comment type="caution">
    <text evidence="10">The sequence shown here is derived from an EMBL/GenBank/DDBJ whole genome shotgun (WGS) entry which is preliminary data.</text>
</comment>
<keyword evidence="5" id="KW-0997">Cell inner membrane</keyword>
<dbReference type="OrthoDB" id="9778062at2"/>
<keyword evidence="8 9" id="KW-0472">Membrane</keyword>
<gene>
    <name evidence="10" type="primary">lptF</name>
    <name evidence="10" type="ORF">FOZ76_23785</name>
</gene>
<reference evidence="10 11" key="1">
    <citation type="submission" date="2019-07" db="EMBL/GenBank/DDBJ databases">
        <title>Qingshengfaniella alkalisoli gen. nov., sp. nov., isolated from saline soil.</title>
        <authorList>
            <person name="Xu L."/>
            <person name="Huang X.-X."/>
            <person name="Sun J.-Q."/>
        </authorList>
    </citation>
    <scope>NUCLEOTIDE SEQUENCE [LARGE SCALE GENOMIC DNA]</scope>
    <source>
        <strain evidence="10 11">DSM 27279</strain>
    </source>
</reference>
<accession>A0A556A934</accession>
<evidence type="ECO:0000256" key="2">
    <source>
        <dbReference type="ARBA" id="ARBA00014213"/>
    </source>
</evidence>
<dbReference type="InterPro" id="IPR030922">
    <property type="entry name" value="LptF"/>
</dbReference>
<feature type="transmembrane region" description="Helical" evidence="9">
    <location>
        <begin position="106"/>
        <end position="126"/>
    </location>
</feature>
<evidence type="ECO:0000256" key="6">
    <source>
        <dbReference type="ARBA" id="ARBA00022692"/>
    </source>
</evidence>
<feature type="transmembrane region" description="Helical" evidence="9">
    <location>
        <begin position="276"/>
        <end position="297"/>
    </location>
</feature>